<dbReference type="Proteomes" id="UP001390339">
    <property type="component" value="Unassembled WGS sequence"/>
</dbReference>
<evidence type="ECO:0000313" key="2">
    <source>
        <dbReference type="EMBL" id="KAK8874924.1"/>
    </source>
</evidence>
<dbReference type="EMBL" id="JAPCWZ010000003">
    <property type="protein sequence ID" value="KAK8874924.1"/>
    <property type="molecule type" value="Genomic_DNA"/>
</dbReference>
<protein>
    <recommendedName>
        <fullName evidence="4">RRM Nup35-type domain-containing protein</fullName>
    </recommendedName>
</protein>
<organism evidence="2 3">
    <name type="scientific">Apiospora arundinis</name>
    <dbReference type="NCBI Taxonomy" id="335852"/>
    <lineage>
        <taxon>Eukaryota</taxon>
        <taxon>Fungi</taxon>
        <taxon>Dikarya</taxon>
        <taxon>Ascomycota</taxon>
        <taxon>Pezizomycotina</taxon>
        <taxon>Sordariomycetes</taxon>
        <taxon>Xylariomycetidae</taxon>
        <taxon>Amphisphaeriales</taxon>
        <taxon>Apiosporaceae</taxon>
        <taxon>Apiospora</taxon>
    </lineage>
</organism>
<reference evidence="2 3" key="1">
    <citation type="journal article" date="2024" name="IMA Fungus">
        <title>Apiospora arundinis, a panoply of carbohydrate-active enzymes and secondary metabolites.</title>
        <authorList>
            <person name="Sorensen T."/>
            <person name="Petersen C."/>
            <person name="Muurmann A.T."/>
            <person name="Christiansen J.V."/>
            <person name="Brundto M.L."/>
            <person name="Overgaard C.K."/>
            <person name="Boysen A.T."/>
            <person name="Wollenberg R.D."/>
            <person name="Larsen T.O."/>
            <person name="Sorensen J.L."/>
            <person name="Nielsen K.L."/>
            <person name="Sondergaard T.E."/>
        </authorList>
    </citation>
    <scope>NUCLEOTIDE SEQUENCE [LARGE SCALE GENOMIC DNA]</scope>
    <source>
        <strain evidence="2 3">AAU 773</strain>
    </source>
</reference>
<evidence type="ECO:0000256" key="1">
    <source>
        <dbReference type="SAM" id="MobiDB-lite"/>
    </source>
</evidence>
<accession>A0ABR2JAT9</accession>
<feature type="compositionally biased region" description="Polar residues" evidence="1">
    <location>
        <begin position="135"/>
        <end position="154"/>
    </location>
</feature>
<name>A0ABR2JAT9_9PEZI</name>
<proteinExistence type="predicted"/>
<gene>
    <name evidence="2" type="ORF">PGQ11_005438</name>
</gene>
<evidence type="ECO:0008006" key="4">
    <source>
        <dbReference type="Google" id="ProtNLM"/>
    </source>
</evidence>
<evidence type="ECO:0000313" key="3">
    <source>
        <dbReference type="Proteomes" id="UP001390339"/>
    </source>
</evidence>
<sequence length="389" mass="42932">MTDDFNNDAASASAAIDEQSLGAPLSLHQMIWGPRINPPPGFGGAAAFANAGHRRVDQILNPQVAPRPADDVFQPIGIDRSRLLAAGNPQSLTADNLQHLSASITSAHNEPADLLRPEAPSWQPRPTRQPRPQATGWQTPTQAGSSIAPQPQPTNENAAYPPRRFGLQFNRHQQQGFPEDNPPVDPNFKFAETYAGNRAAYANYSAAIPSDLNCSVFLRGLPPKVKHHHILSLIRGCGSRIWALHINKPDVKNPNHSAAKLVFYKRCGVDWLFEKIRSGQFIIEGYEPNAVLNKIKSAPMPDDDPRSRVVCISGPSSIVNVDYMDKFFKENFYFEPDRVVTLFEGPDFRVLEFRFGSARCQGENAIQALQKRMAQVPQTRMAQAQSVAG</sequence>
<keyword evidence="3" id="KW-1185">Reference proteome</keyword>
<feature type="region of interest" description="Disordered" evidence="1">
    <location>
        <begin position="114"/>
        <end position="154"/>
    </location>
</feature>
<feature type="compositionally biased region" description="Low complexity" evidence="1">
    <location>
        <begin position="124"/>
        <end position="133"/>
    </location>
</feature>
<comment type="caution">
    <text evidence="2">The sequence shown here is derived from an EMBL/GenBank/DDBJ whole genome shotgun (WGS) entry which is preliminary data.</text>
</comment>